<proteinExistence type="inferred from homology"/>
<gene>
    <name evidence="5" type="ORF">DFP81_10669</name>
</gene>
<keyword evidence="6" id="KW-1185">Reference proteome</keyword>
<evidence type="ECO:0000256" key="2">
    <source>
        <dbReference type="ARBA" id="ARBA00022801"/>
    </source>
</evidence>
<dbReference type="PANTHER" id="PTHR10412">
    <property type="entry name" value="MANNOSYL-OLIGOSACCHARIDE GLUCOSIDASE"/>
    <property type="match status" value="1"/>
</dbReference>
<dbReference type="InterPro" id="IPR004888">
    <property type="entry name" value="Glycoside_hydrolase_63"/>
</dbReference>
<comment type="similarity">
    <text evidence="1">Belongs to the glycosyl hydrolase 63 family.</text>
</comment>
<dbReference type="SUPFAM" id="SSF48208">
    <property type="entry name" value="Six-hairpin glycosidases"/>
    <property type="match status" value="1"/>
</dbReference>
<dbReference type="GO" id="GO:0006487">
    <property type="term" value="P:protein N-linked glycosylation"/>
    <property type="evidence" value="ECO:0007669"/>
    <property type="project" value="TreeGrafter"/>
</dbReference>
<accession>A0A3E0DKP4</accession>
<evidence type="ECO:0000256" key="3">
    <source>
        <dbReference type="ARBA" id="ARBA00023295"/>
    </source>
</evidence>
<evidence type="ECO:0000256" key="1">
    <source>
        <dbReference type="ARBA" id="ARBA00010833"/>
    </source>
</evidence>
<evidence type="ECO:0000259" key="4">
    <source>
        <dbReference type="Pfam" id="PF22422"/>
    </source>
</evidence>
<dbReference type="InterPro" id="IPR008928">
    <property type="entry name" value="6-hairpin_glycosidase_sf"/>
</dbReference>
<keyword evidence="2" id="KW-0378">Hydrolase</keyword>
<dbReference type="Pfam" id="PF22422">
    <property type="entry name" value="MGH1-like_GH"/>
    <property type="match status" value="1"/>
</dbReference>
<dbReference type="PANTHER" id="PTHR10412:SF11">
    <property type="entry name" value="MANNOSYL-OLIGOSACCHARIDE GLUCOSIDASE"/>
    <property type="match status" value="1"/>
</dbReference>
<dbReference type="GO" id="GO:0009311">
    <property type="term" value="P:oligosaccharide metabolic process"/>
    <property type="evidence" value="ECO:0007669"/>
    <property type="project" value="InterPro"/>
</dbReference>
<dbReference type="AlphaFoldDB" id="A0A3E0DKP4"/>
<name>A0A3E0DKP4_9GAMM</name>
<sequence length="421" mass="48516">MNKLDNLVAQAKDILRTNDLGGYTVPTKGLYPFQWNWDAGVTALGWLYVDELRAWTEFEKLFEGQWENGMVPHIVFHQESDDYFPGPDQWKVEGNPPSTSISQPPLLATMVRIIYEQSKDKELAQTKLDALMPKLIRYHEWWYRERDPENTGLVSSYHPWESGMDNSPAWDDVLQRVPQVTRPYQRRDLNHVDSKQRPLKEQYDRYIYLVDFFRENDFDYQKIYQNCPFHTQDISLNAVLQRGTLDLIHLNKVASVAVDMSSLEASAAKAEEVFPALWDAERHLFLNRDHDLAKTIPVSTSGGFMPLYSYSATPEQAALMAAEIKEWLVLGPSGLASTSPLESTFDAKRYWRGPSWLHINWMIADGLKHYGHDDVAEQLRQVSRAIIEQSGYFEYFDPITGEGCGGKDFSWTAAIALHWLL</sequence>
<keyword evidence="3" id="KW-0326">Glycosidase</keyword>
<reference evidence="5 6" key="1">
    <citation type="submission" date="2018-08" db="EMBL/GenBank/DDBJ databases">
        <title>Genomic Encyclopedia of Type Strains, Phase III (KMG-III): the genomes of soil and plant-associated and newly described type strains.</title>
        <authorList>
            <person name="Whitman W."/>
        </authorList>
    </citation>
    <scope>NUCLEOTIDE SEQUENCE [LARGE SCALE GENOMIC DNA]</scope>
    <source>
        <strain evidence="5 6">CECT 7375</strain>
    </source>
</reference>
<dbReference type="Proteomes" id="UP000256542">
    <property type="component" value="Unassembled WGS sequence"/>
</dbReference>
<feature type="domain" description="Mannosylglycerate hydrolase MGH1-like glycoside hydrolase" evidence="4">
    <location>
        <begin position="31"/>
        <end position="412"/>
    </location>
</feature>
<dbReference type="InterPro" id="IPR012341">
    <property type="entry name" value="6hp_glycosidase-like_sf"/>
</dbReference>
<dbReference type="RefSeq" id="WP_115897695.1">
    <property type="nucleotide sequence ID" value="NZ_QUNG01000006.1"/>
</dbReference>
<dbReference type="GO" id="GO:0004573">
    <property type="term" value="F:Glc3Man9GlcNAc2 oligosaccharide glucosidase activity"/>
    <property type="evidence" value="ECO:0007669"/>
    <property type="project" value="InterPro"/>
</dbReference>
<comment type="caution">
    <text evidence="5">The sequence shown here is derived from an EMBL/GenBank/DDBJ whole genome shotgun (WGS) entry which is preliminary data.</text>
</comment>
<dbReference type="InterPro" id="IPR054491">
    <property type="entry name" value="MGH1-like_GH"/>
</dbReference>
<protein>
    <submittedName>
        <fullName evidence="5">Trehalase</fullName>
    </submittedName>
</protein>
<dbReference type="EMBL" id="QUNG01000006">
    <property type="protein sequence ID" value="REG83209.1"/>
    <property type="molecule type" value="Genomic_DNA"/>
</dbReference>
<evidence type="ECO:0000313" key="5">
    <source>
        <dbReference type="EMBL" id="REG83209.1"/>
    </source>
</evidence>
<dbReference type="OrthoDB" id="9781878at2"/>
<organism evidence="5 6">
    <name type="scientific">Marinomonas pollencensis</name>
    <dbReference type="NCBI Taxonomy" id="491954"/>
    <lineage>
        <taxon>Bacteria</taxon>
        <taxon>Pseudomonadati</taxon>
        <taxon>Pseudomonadota</taxon>
        <taxon>Gammaproteobacteria</taxon>
        <taxon>Oceanospirillales</taxon>
        <taxon>Oceanospirillaceae</taxon>
        <taxon>Marinomonas</taxon>
    </lineage>
</organism>
<dbReference type="Gene3D" id="1.50.10.10">
    <property type="match status" value="1"/>
</dbReference>
<evidence type="ECO:0000313" key="6">
    <source>
        <dbReference type="Proteomes" id="UP000256542"/>
    </source>
</evidence>